<comment type="caution">
    <text evidence="1">The sequence shown here is derived from an EMBL/GenBank/DDBJ whole genome shotgun (WGS) entry which is preliminary data.</text>
</comment>
<keyword evidence="2" id="KW-1185">Reference proteome</keyword>
<accession>A0A2S5T4D6</accession>
<evidence type="ECO:0000313" key="2">
    <source>
        <dbReference type="Proteomes" id="UP000239406"/>
    </source>
</evidence>
<dbReference type="EMBL" id="PSNY01000009">
    <property type="protein sequence ID" value="PPE69747.1"/>
    <property type="molecule type" value="Genomic_DNA"/>
</dbReference>
<protein>
    <submittedName>
        <fullName evidence="1">Uncharacterized protein</fullName>
    </submittedName>
</protein>
<evidence type="ECO:0000313" key="1">
    <source>
        <dbReference type="EMBL" id="PPE69747.1"/>
    </source>
</evidence>
<proteinExistence type="predicted"/>
<reference evidence="1 2" key="1">
    <citation type="submission" date="2018-02" db="EMBL/GenBank/DDBJ databases">
        <title>Reclassifiation of [Polyangium] brachysporum DSM 7029 as Guopingzhaonella breviflexa gen. nov., sp. nov., a member of the family Comamonadaceae.</title>
        <authorList>
            <person name="Tang B."/>
        </authorList>
    </citation>
    <scope>NUCLEOTIDE SEQUENCE [LARGE SCALE GENOMIC DNA]</scope>
    <source>
        <strain evidence="1 2">DSM 15344</strain>
    </source>
</reference>
<dbReference type="AlphaFoldDB" id="A0A2S5T4D6"/>
<dbReference type="RefSeq" id="WP_114699285.1">
    <property type="nucleotide sequence ID" value="NZ_CP064338.1"/>
</dbReference>
<gene>
    <name evidence="1" type="ORF">C1702_09665</name>
</gene>
<organism evidence="1 2">
    <name type="scientific">Caldimonas thermodepolymerans</name>
    <dbReference type="NCBI Taxonomy" id="215580"/>
    <lineage>
        <taxon>Bacteria</taxon>
        <taxon>Pseudomonadati</taxon>
        <taxon>Pseudomonadota</taxon>
        <taxon>Betaproteobacteria</taxon>
        <taxon>Burkholderiales</taxon>
        <taxon>Sphaerotilaceae</taxon>
        <taxon>Caldimonas</taxon>
    </lineage>
</organism>
<dbReference type="Proteomes" id="UP000239406">
    <property type="component" value="Unassembled WGS sequence"/>
</dbReference>
<name>A0A2S5T4D6_9BURK</name>
<sequence>MGEAIGLLVSALAAGKSAADIASAVLPLLRSSTPLVTHVLRSRQEGSQHVVELHLINATPHGMYLMGASLARPKGVPLTCRKAEVSGSGLGLGTSPSGQGAIVWPYRLVPGTHLDCVLTFDAQATRQIIANWGYGTLRVDYRLLSARDPSYTEADFAIRNEAP</sequence>